<comment type="caution">
    <text evidence="6">The sequence shown here is derived from an EMBL/GenBank/DDBJ whole genome shotgun (WGS) entry which is preliminary data.</text>
</comment>
<evidence type="ECO:0000256" key="1">
    <source>
        <dbReference type="ARBA" id="ARBA00022490"/>
    </source>
</evidence>
<dbReference type="InterPro" id="IPR006640">
    <property type="entry name" value="SprT-like_domain"/>
</dbReference>
<feature type="active site" evidence="4">
    <location>
        <position position="72"/>
    </location>
</feature>
<dbReference type="GO" id="GO:0008270">
    <property type="term" value="F:zinc ion binding"/>
    <property type="evidence" value="ECO:0007669"/>
    <property type="project" value="UniProtKB-UniRule"/>
</dbReference>
<evidence type="ECO:0000313" key="7">
    <source>
        <dbReference type="Proteomes" id="UP000241639"/>
    </source>
</evidence>
<name>A0A2T4Z0K6_9BACL</name>
<evidence type="ECO:0000256" key="3">
    <source>
        <dbReference type="ARBA" id="ARBA00022833"/>
    </source>
</evidence>
<dbReference type="InterPro" id="IPR035240">
    <property type="entry name" value="SprT_Zn_ribbon"/>
</dbReference>
<organism evidence="6 7">
    <name type="scientific">Desmospora activa DSM 45169</name>
    <dbReference type="NCBI Taxonomy" id="1121389"/>
    <lineage>
        <taxon>Bacteria</taxon>
        <taxon>Bacillati</taxon>
        <taxon>Bacillota</taxon>
        <taxon>Bacilli</taxon>
        <taxon>Bacillales</taxon>
        <taxon>Thermoactinomycetaceae</taxon>
        <taxon>Desmospora</taxon>
    </lineage>
</organism>
<dbReference type="GO" id="GO:0006950">
    <property type="term" value="P:response to stress"/>
    <property type="evidence" value="ECO:0007669"/>
    <property type="project" value="UniProtKB-ARBA"/>
</dbReference>
<sequence length="164" mass="19640">MNTKPSDDELQKRVETISLQDFGKPFRHLAYFNGRLRTTGGRYFLSDHHIEINPRHWMEWGWEVVDGIIRHELCHYHLHLQRRGYRHRDREFRELLAQVGGLCHAPPLSNLSPRRRSVRWLLSCQACGRQFPRKKRMDPSRYRCGHCKGTLRLQEIEEPVEEES</sequence>
<gene>
    <name evidence="6" type="ORF">C8J48_3590</name>
</gene>
<feature type="binding site" evidence="4">
    <location>
        <position position="71"/>
    </location>
    <ligand>
        <name>Zn(2+)</name>
        <dbReference type="ChEBI" id="CHEBI:29105"/>
    </ligand>
</feature>
<feature type="binding site" evidence="4">
    <location>
        <position position="75"/>
    </location>
    <ligand>
        <name>Zn(2+)</name>
        <dbReference type="ChEBI" id="CHEBI:29105"/>
    </ligand>
</feature>
<accession>A0A2T4Z0K6</accession>
<comment type="cofactor">
    <cofactor evidence="4">
        <name>Zn(2+)</name>
        <dbReference type="ChEBI" id="CHEBI:29105"/>
    </cofactor>
    <text evidence="4">Binds 1 zinc ion.</text>
</comment>
<comment type="subcellular location">
    <subcellularLocation>
        <location evidence="4">Cytoplasm</location>
    </subcellularLocation>
</comment>
<dbReference type="HAMAP" id="MF_00745">
    <property type="entry name" value="SprT_like"/>
    <property type="match status" value="1"/>
</dbReference>
<protein>
    <recommendedName>
        <fullName evidence="4">Protein SprT-like</fullName>
    </recommendedName>
</protein>
<dbReference type="Proteomes" id="UP000241639">
    <property type="component" value="Unassembled WGS sequence"/>
</dbReference>
<dbReference type="AlphaFoldDB" id="A0A2T4Z0K6"/>
<dbReference type="SMART" id="SM00731">
    <property type="entry name" value="SprT"/>
    <property type="match status" value="1"/>
</dbReference>
<keyword evidence="3 4" id="KW-0862">Zinc</keyword>
<evidence type="ECO:0000256" key="2">
    <source>
        <dbReference type="ARBA" id="ARBA00022723"/>
    </source>
</evidence>
<feature type="domain" description="SprT-like" evidence="5">
    <location>
        <begin position="8"/>
        <end position="154"/>
    </location>
</feature>
<dbReference type="Pfam" id="PF10263">
    <property type="entry name" value="SprT-like"/>
    <property type="match status" value="1"/>
</dbReference>
<keyword evidence="7" id="KW-1185">Reference proteome</keyword>
<evidence type="ECO:0000259" key="5">
    <source>
        <dbReference type="SMART" id="SM00731"/>
    </source>
</evidence>
<dbReference type="OrthoDB" id="9799909at2"/>
<proteinExistence type="inferred from homology"/>
<dbReference type="NCBIfam" id="NF003339">
    <property type="entry name" value="PRK04351.1"/>
    <property type="match status" value="1"/>
</dbReference>
<keyword evidence="1 4" id="KW-0963">Cytoplasm</keyword>
<comment type="similarity">
    <text evidence="4">Belongs to the SprT family.</text>
</comment>
<dbReference type="InterPro" id="IPR023524">
    <property type="entry name" value="Uncharacterised_SprT-like"/>
</dbReference>
<keyword evidence="2 4" id="KW-0479">Metal-binding</keyword>
<dbReference type="EMBL" id="PZZP01000004">
    <property type="protein sequence ID" value="PTM53266.1"/>
    <property type="molecule type" value="Genomic_DNA"/>
</dbReference>
<dbReference type="Pfam" id="PF17283">
    <property type="entry name" value="Zn_ribbon_SprT"/>
    <property type="match status" value="1"/>
</dbReference>
<evidence type="ECO:0000313" key="6">
    <source>
        <dbReference type="EMBL" id="PTM53266.1"/>
    </source>
</evidence>
<reference evidence="6 7" key="1">
    <citation type="submission" date="2018-04" db="EMBL/GenBank/DDBJ databases">
        <title>Genomic Encyclopedia of Archaeal and Bacterial Type Strains, Phase II (KMG-II): from individual species to whole genera.</title>
        <authorList>
            <person name="Goeker M."/>
        </authorList>
    </citation>
    <scope>NUCLEOTIDE SEQUENCE [LARGE SCALE GENOMIC DNA]</scope>
    <source>
        <strain evidence="6 7">DSM 45169</strain>
    </source>
</reference>
<evidence type="ECO:0000256" key="4">
    <source>
        <dbReference type="HAMAP-Rule" id="MF_00745"/>
    </source>
</evidence>
<dbReference type="RefSeq" id="WP_107728557.1">
    <property type="nucleotide sequence ID" value="NZ_PZZP01000004.1"/>
</dbReference>
<dbReference type="GO" id="GO:0005737">
    <property type="term" value="C:cytoplasm"/>
    <property type="evidence" value="ECO:0007669"/>
    <property type="project" value="UniProtKB-SubCell"/>
</dbReference>